<dbReference type="EMBL" id="KQ414672">
    <property type="protein sequence ID" value="KOC64207.1"/>
    <property type="molecule type" value="Genomic_DNA"/>
</dbReference>
<comment type="subcellular location">
    <subcellularLocation>
        <location evidence="1">Secreted</location>
    </subcellularLocation>
</comment>
<dbReference type="Gene3D" id="2.120.10.30">
    <property type="entry name" value="TolB, C-terminal domain"/>
    <property type="match status" value="1"/>
</dbReference>
<dbReference type="OrthoDB" id="7776143at2759"/>
<reference evidence="6 7" key="1">
    <citation type="submission" date="2015-07" db="EMBL/GenBank/DDBJ databases">
        <title>The genome of Habropoda laboriosa.</title>
        <authorList>
            <person name="Pan H."/>
            <person name="Kapheim K."/>
        </authorList>
    </citation>
    <scope>NUCLEOTIDE SEQUENCE [LARGE SCALE GENOMIC DNA]</scope>
    <source>
        <strain evidence="6">0110345459</strain>
    </source>
</reference>
<sequence length="412" mass="46891">MRVILLIACLAVASCHEFKTIHSWNYVEFNFPNATIQNTLTANGEYVPENNMPLGVQVWEDKIFITVPRWKNGVASNLNYIAKDDPSRTPKLNPYPNFDTNYINTPDGIVSIFRVRIDDACGRLWGVDTGVNDILGNSTIVRPVRIIVIDLKTDKIIRIYPLKSTDQTSNSFFAESVVDSEPDNCDNSHLYISDLGGYGMVVYSWAKNDSWRITHNFFYFDPLSGNYNVSGYNFQWTDGLFGLALSLPRDDGYKTLYFHPMSSVTEFSVSTEVLQDSTLTKSSNYYAFHVEGDKGPFTQGPTSVIDIMTGINYFAQVLRNGIACWDTNHELNPSTFVLVAEDNTTLVFPNDLSIDRSTNMLYVLSDNLPQFLFSQYDMKKRNFFLTATSLESLSKICKRRNMNMQRRLPHIL</sequence>
<evidence type="ECO:0000256" key="2">
    <source>
        <dbReference type="ARBA" id="ARBA00009127"/>
    </source>
</evidence>
<dbReference type="InterPro" id="IPR011042">
    <property type="entry name" value="6-blade_b-propeller_TolB-like"/>
</dbReference>
<feature type="signal peptide" evidence="5">
    <location>
        <begin position="1"/>
        <end position="15"/>
    </location>
</feature>
<evidence type="ECO:0000256" key="3">
    <source>
        <dbReference type="ARBA" id="ARBA00022525"/>
    </source>
</evidence>
<evidence type="ECO:0000313" key="6">
    <source>
        <dbReference type="EMBL" id="KOC64207.1"/>
    </source>
</evidence>
<comment type="similarity">
    <text evidence="2">Belongs to the major royal jelly protein family.</text>
</comment>
<dbReference type="GO" id="GO:0005576">
    <property type="term" value="C:extracellular region"/>
    <property type="evidence" value="ECO:0007669"/>
    <property type="project" value="UniProtKB-SubCell"/>
</dbReference>
<evidence type="ECO:0000313" key="7">
    <source>
        <dbReference type="Proteomes" id="UP000053825"/>
    </source>
</evidence>
<dbReference type="PANTHER" id="PTHR10009:SF18">
    <property type="entry name" value="PROTEIN YELLOW-LIKE PROTEIN"/>
    <property type="match status" value="1"/>
</dbReference>
<feature type="chain" id="PRO_5013221020" evidence="5">
    <location>
        <begin position="16"/>
        <end position="412"/>
    </location>
</feature>
<evidence type="ECO:0000256" key="1">
    <source>
        <dbReference type="ARBA" id="ARBA00004613"/>
    </source>
</evidence>
<keyword evidence="7" id="KW-1185">Reference proteome</keyword>
<protein>
    <submittedName>
        <fullName evidence="6">Protein yellow</fullName>
    </submittedName>
</protein>
<dbReference type="PRINTS" id="PR01366">
    <property type="entry name" value="ROYALJELLY"/>
</dbReference>
<gene>
    <name evidence="6" type="ORF">WH47_12509</name>
</gene>
<dbReference type="AlphaFoldDB" id="A0A0L7R056"/>
<dbReference type="InterPro" id="IPR017996">
    <property type="entry name" value="MRJP/yellow-related"/>
</dbReference>
<accession>A0A0L7R056</accession>
<dbReference type="STRING" id="597456.A0A0L7R056"/>
<dbReference type="Pfam" id="PF03022">
    <property type="entry name" value="MRJP"/>
    <property type="match status" value="1"/>
</dbReference>
<keyword evidence="4 5" id="KW-0732">Signal</keyword>
<proteinExistence type="inferred from homology"/>
<name>A0A0L7R056_9HYME</name>
<evidence type="ECO:0000256" key="4">
    <source>
        <dbReference type="ARBA" id="ARBA00022729"/>
    </source>
</evidence>
<organism evidence="6 7">
    <name type="scientific">Habropoda laboriosa</name>
    <dbReference type="NCBI Taxonomy" id="597456"/>
    <lineage>
        <taxon>Eukaryota</taxon>
        <taxon>Metazoa</taxon>
        <taxon>Ecdysozoa</taxon>
        <taxon>Arthropoda</taxon>
        <taxon>Hexapoda</taxon>
        <taxon>Insecta</taxon>
        <taxon>Pterygota</taxon>
        <taxon>Neoptera</taxon>
        <taxon>Endopterygota</taxon>
        <taxon>Hymenoptera</taxon>
        <taxon>Apocrita</taxon>
        <taxon>Aculeata</taxon>
        <taxon>Apoidea</taxon>
        <taxon>Anthophila</taxon>
        <taxon>Apidae</taxon>
        <taxon>Habropoda</taxon>
    </lineage>
</organism>
<dbReference type="PROSITE" id="PS51257">
    <property type="entry name" value="PROKAR_LIPOPROTEIN"/>
    <property type="match status" value="1"/>
</dbReference>
<evidence type="ECO:0000256" key="5">
    <source>
        <dbReference type="SAM" id="SignalP"/>
    </source>
</evidence>
<dbReference type="Proteomes" id="UP000053825">
    <property type="component" value="Unassembled WGS sequence"/>
</dbReference>
<dbReference type="PANTHER" id="PTHR10009">
    <property type="entry name" value="PROTEIN YELLOW-RELATED"/>
    <property type="match status" value="1"/>
</dbReference>
<keyword evidence="3" id="KW-0964">Secreted</keyword>